<dbReference type="Proteomes" id="UP000326924">
    <property type="component" value="Unassembled WGS sequence"/>
</dbReference>
<comment type="caution">
    <text evidence="1">The sequence shown here is derived from an EMBL/GenBank/DDBJ whole genome shotgun (WGS) entry which is preliminary data.</text>
</comment>
<dbReference type="AlphaFoldDB" id="A0A5J5ECY4"/>
<keyword evidence="2" id="KW-1185">Reference proteome</keyword>
<sequence>MTDQAFKAFSQAKYLHSAARERSMQFGSNRVLCHEARPLRKDTAHIASSHRQHTREFAEGGPGPSMVLLAILRLRREVDVDYLTAVAPRSHRWHDGRPRHRPGRITEVPDTVRAARNRKDNVLSSDGCWPGRRRCCRLDGATDFNNAAHHTISWSKMAFTSMFDAGRQNTAIWVLADQKPVGHPRQMHNRHCHAIAQPGKLQNPLERLLPTPVCVSCVDMGGDSRRVMSVFYLSGFQ</sequence>
<accession>A0A5J5ECY4</accession>
<protein>
    <submittedName>
        <fullName evidence="1">Uncharacterized protein</fullName>
    </submittedName>
</protein>
<gene>
    <name evidence="1" type="ORF">FN846DRAFT_590222</name>
</gene>
<evidence type="ECO:0000313" key="2">
    <source>
        <dbReference type="Proteomes" id="UP000326924"/>
    </source>
</evidence>
<name>A0A5J5ECY4_9PEZI</name>
<dbReference type="InParanoid" id="A0A5J5ECY4"/>
<proteinExistence type="predicted"/>
<reference evidence="1 2" key="1">
    <citation type="submission" date="2019-09" db="EMBL/GenBank/DDBJ databases">
        <title>Draft genome of the ectomycorrhizal ascomycete Sphaerosporella brunnea.</title>
        <authorList>
            <consortium name="DOE Joint Genome Institute"/>
            <person name="Benucci G.M."/>
            <person name="Marozzi G."/>
            <person name="Antonielli L."/>
            <person name="Sanchez S."/>
            <person name="Marco P."/>
            <person name="Wang X."/>
            <person name="Falini L.B."/>
            <person name="Barry K."/>
            <person name="Haridas S."/>
            <person name="Lipzen A."/>
            <person name="Labutti K."/>
            <person name="Grigoriev I.V."/>
            <person name="Murat C."/>
            <person name="Martin F."/>
            <person name="Albertini E."/>
            <person name="Donnini D."/>
            <person name="Bonito G."/>
        </authorList>
    </citation>
    <scope>NUCLEOTIDE SEQUENCE [LARGE SCALE GENOMIC DNA]</scope>
    <source>
        <strain evidence="1 2">Sb_GMNB300</strain>
    </source>
</reference>
<organism evidence="1 2">
    <name type="scientific">Sphaerosporella brunnea</name>
    <dbReference type="NCBI Taxonomy" id="1250544"/>
    <lineage>
        <taxon>Eukaryota</taxon>
        <taxon>Fungi</taxon>
        <taxon>Dikarya</taxon>
        <taxon>Ascomycota</taxon>
        <taxon>Pezizomycotina</taxon>
        <taxon>Pezizomycetes</taxon>
        <taxon>Pezizales</taxon>
        <taxon>Pyronemataceae</taxon>
        <taxon>Sphaerosporella</taxon>
    </lineage>
</organism>
<dbReference type="EMBL" id="VXIS01000539">
    <property type="protein sequence ID" value="KAA8892949.1"/>
    <property type="molecule type" value="Genomic_DNA"/>
</dbReference>
<evidence type="ECO:0000313" key="1">
    <source>
        <dbReference type="EMBL" id="KAA8892949.1"/>
    </source>
</evidence>